<sequence>MHLLIVEGAHVETELRRKFGPAHTYDFCAATAPDLRLRLGAADVAFDLRTWPELHYEQPRQPLFYDVTCTSLAALFHNEAPPLGPVFGIAAWPTLLEREVLEVSLNRSEDATALATLCAALGTAYGVVPDRTGLVTPRLLCVLINEACYALQEGNAAI</sequence>
<dbReference type="RefSeq" id="WP_206985719.1">
    <property type="nucleotide sequence ID" value="NZ_JAFLQZ010000013.1"/>
</dbReference>
<keyword evidence="2" id="KW-1185">Reference proteome</keyword>
<dbReference type="EMBL" id="JAFLQZ010000013">
    <property type="protein sequence ID" value="MBO0359763.1"/>
    <property type="molecule type" value="Genomic_DNA"/>
</dbReference>
<comment type="caution">
    <text evidence="1">The sequence shown here is derived from an EMBL/GenBank/DDBJ whole genome shotgun (WGS) entry which is preliminary data.</text>
</comment>
<accession>A0A939EYG2</accession>
<gene>
    <name evidence="1" type="ORF">J0X19_17510</name>
</gene>
<protein>
    <submittedName>
        <fullName evidence="1">3-hydroxyacyl-CoA dehydrogenase</fullName>
    </submittedName>
</protein>
<dbReference type="Proteomes" id="UP000664144">
    <property type="component" value="Unassembled WGS sequence"/>
</dbReference>
<proteinExistence type="predicted"/>
<evidence type="ECO:0000313" key="2">
    <source>
        <dbReference type="Proteomes" id="UP000664144"/>
    </source>
</evidence>
<dbReference type="AlphaFoldDB" id="A0A939EYG2"/>
<name>A0A939EYG2_9BACT</name>
<evidence type="ECO:0000313" key="1">
    <source>
        <dbReference type="EMBL" id="MBO0359763.1"/>
    </source>
</evidence>
<reference evidence="1" key="1">
    <citation type="submission" date="2021-03" db="EMBL/GenBank/DDBJ databases">
        <authorList>
            <person name="Kim M.K."/>
        </authorList>
    </citation>
    <scope>NUCLEOTIDE SEQUENCE</scope>
    <source>
        <strain evidence="1">BT186</strain>
    </source>
</reference>
<organism evidence="1 2">
    <name type="scientific">Hymenobacter telluris</name>
    <dbReference type="NCBI Taxonomy" id="2816474"/>
    <lineage>
        <taxon>Bacteria</taxon>
        <taxon>Pseudomonadati</taxon>
        <taxon>Bacteroidota</taxon>
        <taxon>Cytophagia</taxon>
        <taxon>Cytophagales</taxon>
        <taxon>Hymenobacteraceae</taxon>
        <taxon>Hymenobacter</taxon>
    </lineage>
</organism>